<proteinExistence type="predicted"/>
<reference evidence="1" key="1">
    <citation type="submission" date="2021-01" db="EMBL/GenBank/DDBJ databases">
        <authorList>
            <person name="Corre E."/>
            <person name="Pelletier E."/>
            <person name="Niang G."/>
            <person name="Scheremetjew M."/>
            <person name="Finn R."/>
            <person name="Kale V."/>
            <person name="Holt S."/>
            <person name="Cochrane G."/>
            <person name="Meng A."/>
            <person name="Brown T."/>
            <person name="Cohen L."/>
        </authorList>
    </citation>
    <scope>NUCLEOTIDE SEQUENCE</scope>
    <source>
        <strain evidence="1">NY070348D</strain>
    </source>
</reference>
<organism evidence="1">
    <name type="scientific">Mucochytrium quahogii</name>
    <dbReference type="NCBI Taxonomy" id="96639"/>
    <lineage>
        <taxon>Eukaryota</taxon>
        <taxon>Sar</taxon>
        <taxon>Stramenopiles</taxon>
        <taxon>Bigyra</taxon>
        <taxon>Labyrinthulomycetes</taxon>
        <taxon>Thraustochytrida</taxon>
        <taxon>Thraustochytriidae</taxon>
        <taxon>Mucochytrium</taxon>
    </lineage>
</organism>
<name>A0A7S2W401_9STRA</name>
<sequence length="416" mass="48286">MMLLSKRTAKWALVLFMGAATILYTEHLGLGFYSIDSPIEITARNVNNGTGIMSFKDSFDRVLTTHCDPWVSGSGCLKKLDEFDVMVQGKLNTTRQQDCESDVFLFHTFWQAEDDKKTFIKRAIFLQIYSFLVTQNPYCTKLIFWKLPSFYQVLESEIKQEFGQYIHSGRLELRMFKLDELCAFNTGGKYSTFANHSICHKTTTSIDIHGNQLVGLSDFVRFFVLDIFGGIYTDGDVVLLKDMRLLWSENFAYRWGPNLNFNTAVLGFDKYKNPISKQIFKDNVHGKEDLKELIRAFHPYNIGVLTYFARFRQKVLYYHGAREVFSYRPLKMLHIAMFDPAWSSVYLNSPEKVPFYRLHEFFDKPVDASFSRVNFFRGAFAYHFHLGKAAGGIPKNSYFQRLEDDFKKELLAGNGY</sequence>
<protein>
    <recommendedName>
        <fullName evidence="2">Alpha-1,4-N-acetylglucosaminyltransferase</fullName>
    </recommendedName>
</protein>
<dbReference type="AlphaFoldDB" id="A0A7S2W401"/>
<dbReference type="EMBL" id="HBHK01003243">
    <property type="protein sequence ID" value="CAD9667004.1"/>
    <property type="molecule type" value="Transcribed_RNA"/>
</dbReference>
<dbReference type="InterPro" id="IPR007577">
    <property type="entry name" value="GlycoTrfase_DXD_sugar-bd_CS"/>
</dbReference>
<evidence type="ECO:0008006" key="2">
    <source>
        <dbReference type="Google" id="ProtNLM"/>
    </source>
</evidence>
<dbReference type="Gene3D" id="3.90.550.20">
    <property type="match status" value="1"/>
</dbReference>
<dbReference type="SUPFAM" id="SSF53448">
    <property type="entry name" value="Nucleotide-diphospho-sugar transferases"/>
    <property type="match status" value="1"/>
</dbReference>
<dbReference type="InterPro" id="IPR029044">
    <property type="entry name" value="Nucleotide-diphossugar_trans"/>
</dbReference>
<evidence type="ECO:0000313" key="1">
    <source>
        <dbReference type="EMBL" id="CAD9667004.1"/>
    </source>
</evidence>
<dbReference type="Pfam" id="PF04488">
    <property type="entry name" value="Gly_transf_sug"/>
    <property type="match status" value="1"/>
</dbReference>
<accession>A0A7S2W401</accession>
<gene>
    <name evidence="1" type="ORF">QSP1433_LOCUS1925</name>
</gene>